<comment type="function">
    <text evidence="10">Heme chaperone required for the biogenesis of c-type cytochromes. Transiently binds heme delivered by CcmC and transfers the heme to apo-cytochromes in a process facilitated by CcmF and CcmH.</text>
</comment>
<evidence type="ECO:0000256" key="11">
    <source>
        <dbReference type="PIRSR" id="PIRSR604329-50"/>
    </source>
</evidence>
<evidence type="ECO:0000313" key="12">
    <source>
        <dbReference type="EMBL" id="QPH56262.1"/>
    </source>
</evidence>
<evidence type="ECO:0000256" key="3">
    <source>
        <dbReference type="ARBA" id="ARBA00022692"/>
    </source>
</evidence>
<feature type="binding site" description="axial binding residue" evidence="10 11">
    <location>
        <position position="124"/>
    </location>
    <ligand>
        <name>heme</name>
        <dbReference type="ChEBI" id="CHEBI:30413"/>
    </ligand>
    <ligandPart>
        <name>Fe</name>
        <dbReference type="ChEBI" id="CHEBI:18248"/>
    </ligandPart>
</feature>
<evidence type="ECO:0000256" key="1">
    <source>
        <dbReference type="ARBA" id="ARBA00004370"/>
    </source>
</evidence>
<feature type="topological domain" description="Cytoplasmic" evidence="10">
    <location>
        <begin position="1"/>
        <end position="8"/>
    </location>
</feature>
<keyword evidence="13" id="KW-1185">Reference proteome</keyword>
<dbReference type="Gene3D" id="2.40.50.140">
    <property type="entry name" value="Nucleic acid-binding proteins"/>
    <property type="match status" value="1"/>
</dbReference>
<dbReference type="EMBL" id="CP064942">
    <property type="protein sequence ID" value="QPH56262.1"/>
    <property type="molecule type" value="Genomic_DNA"/>
</dbReference>
<protein>
    <recommendedName>
        <fullName evidence="10">Cytochrome c-type biogenesis protein CcmE</fullName>
    </recommendedName>
    <alternativeName>
        <fullName evidence="10">Cytochrome c maturation protein E</fullName>
    </alternativeName>
    <alternativeName>
        <fullName evidence="10">Heme chaperone CcmE</fullName>
    </alternativeName>
</protein>
<keyword evidence="2 10" id="KW-0349">Heme</keyword>
<dbReference type="InterPro" id="IPR036127">
    <property type="entry name" value="CcmE-like_sf"/>
</dbReference>
<keyword evidence="6 10" id="KW-0735">Signal-anchor</keyword>
<evidence type="ECO:0000256" key="4">
    <source>
        <dbReference type="ARBA" id="ARBA00022723"/>
    </source>
</evidence>
<gene>
    <name evidence="10 12" type="primary">ccmE</name>
    <name evidence="10" type="synonym">cycJ</name>
    <name evidence="12" type="ORF">I0K15_17570</name>
</gene>
<dbReference type="NCBIfam" id="NF009731">
    <property type="entry name" value="PRK13254.1-5"/>
    <property type="match status" value="1"/>
</dbReference>
<dbReference type="AlphaFoldDB" id="A0A7S9LVW2"/>
<keyword evidence="10" id="KW-1003">Cell membrane</keyword>
<dbReference type="GO" id="GO:0017003">
    <property type="term" value="P:protein-heme linkage"/>
    <property type="evidence" value="ECO:0007669"/>
    <property type="project" value="UniProtKB-UniRule"/>
</dbReference>
<evidence type="ECO:0000256" key="6">
    <source>
        <dbReference type="ARBA" id="ARBA00022968"/>
    </source>
</evidence>
<evidence type="ECO:0000313" key="13">
    <source>
        <dbReference type="Proteomes" id="UP000594800"/>
    </source>
</evidence>
<comment type="similarity">
    <text evidence="10">Belongs to the CcmE/CycJ family.</text>
</comment>
<comment type="subcellular location">
    <subcellularLocation>
        <location evidence="10">Cell membrane</location>
        <topology evidence="10">Single-pass type II membrane protein</topology>
    </subcellularLocation>
    <subcellularLocation>
        <location evidence="1">Membrane</location>
    </subcellularLocation>
</comment>
<dbReference type="GO" id="GO:0046872">
    <property type="term" value="F:metal ion binding"/>
    <property type="evidence" value="ECO:0007669"/>
    <property type="project" value="UniProtKB-KW"/>
</dbReference>
<name>A0A7S9LVW2_9RHOB</name>
<reference evidence="12 13" key="1">
    <citation type="submission" date="2020-11" db="EMBL/GenBank/DDBJ databases">
        <title>Description of Pontivivens ytuae sp. nov. isolated from deep sea sediment of Mariana Trench.</title>
        <authorList>
            <person name="Wang Z."/>
            <person name="Sun Q.-L."/>
            <person name="Xu X.-D."/>
            <person name="Tang Y.-Z."/>
            <person name="Zhang J."/>
        </authorList>
    </citation>
    <scope>NUCLEOTIDE SEQUENCE [LARGE SCALE GENOMIC DNA]</scope>
    <source>
        <strain evidence="12 13">MT2928</strain>
    </source>
</reference>
<accession>A0A7S9LVW2</accession>
<dbReference type="KEGG" id="poz:I0K15_17570"/>
<evidence type="ECO:0000256" key="5">
    <source>
        <dbReference type="ARBA" id="ARBA00022748"/>
    </source>
</evidence>
<dbReference type="PANTHER" id="PTHR34128:SF2">
    <property type="entry name" value="CYTOCHROME C-TYPE BIOGENESIS PROTEIN CCME HOMOLOG, MITOCHONDRIAL"/>
    <property type="match status" value="1"/>
</dbReference>
<keyword evidence="8 10" id="KW-0408">Iron</keyword>
<keyword evidence="9 10" id="KW-0472">Membrane</keyword>
<dbReference type="Proteomes" id="UP000594800">
    <property type="component" value="Chromosome"/>
</dbReference>
<dbReference type="GO" id="GO:0005886">
    <property type="term" value="C:plasma membrane"/>
    <property type="evidence" value="ECO:0007669"/>
    <property type="project" value="UniProtKB-SubCell"/>
</dbReference>
<dbReference type="SUPFAM" id="SSF82093">
    <property type="entry name" value="Heme chaperone CcmE"/>
    <property type="match status" value="1"/>
</dbReference>
<proteinExistence type="inferred from homology"/>
<evidence type="ECO:0000256" key="8">
    <source>
        <dbReference type="ARBA" id="ARBA00023004"/>
    </source>
</evidence>
<keyword evidence="5 10" id="KW-0201">Cytochrome c-type biogenesis</keyword>
<dbReference type="HAMAP" id="MF_01959">
    <property type="entry name" value="CcmE"/>
    <property type="match status" value="1"/>
</dbReference>
<feature type="binding site" description="covalent" evidence="10 11">
    <location>
        <position position="120"/>
    </location>
    <ligand>
        <name>heme</name>
        <dbReference type="ChEBI" id="CHEBI:30413"/>
    </ligand>
</feature>
<evidence type="ECO:0000256" key="7">
    <source>
        <dbReference type="ARBA" id="ARBA00022989"/>
    </source>
</evidence>
<dbReference type="Pfam" id="PF03100">
    <property type="entry name" value="CcmE"/>
    <property type="match status" value="1"/>
</dbReference>
<organism evidence="12 13">
    <name type="scientific">Pontivivens ytuae</name>
    <dbReference type="NCBI Taxonomy" id="2789856"/>
    <lineage>
        <taxon>Bacteria</taxon>
        <taxon>Pseudomonadati</taxon>
        <taxon>Pseudomonadota</taxon>
        <taxon>Alphaproteobacteria</taxon>
        <taxon>Rhodobacterales</taxon>
        <taxon>Paracoccaceae</taxon>
        <taxon>Pontivivens</taxon>
    </lineage>
</organism>
<keyword evidence="7 10" id="KW-1133">Transmembrane helix</keyword>
<dbReference type="InterPro" id="IPR004329">
    <property type="entry name" value="CcmE"/>
</dbReference>
<dbReference type="GO" id="GO:0017004">
    <property type="term" value="P:cytochrome complex assembly"/>
    <property type="evidence" value="ECO:0007669"/>
    <property type="project" value="UniProtKB-KW"/>
</dbReference>
<evidence type="ECO:0000256" key="9">
    <source>
        <dbReference type="ARBA" id="ARBA00023136"/>
    </source>
</evidence>
<dbReference type="InterPro" id="IPR012340">
    <property type="entry name" value="NA-bd_OB-fold"/>
</dbReference>
<keyword evidence="3 10" id="KW-0812">Transmembrane</keyword>
<evidence type="ECO:0000256" key="10">
    <source>
        <dbReference type="HAMAP-Rule" id="MF_01959"/>
    </source>
</evidence>
<dbReference type="GO" id="GO:0020037">
    <property type="term" value="F:heme binding"/>
    <property type="evidence" value="ECO:0007669"/>
    <property type="project" value="InterPro"/>
</dbReference>
<feature type="topological domain" description="Extracellular" evidence="10">
    <location>
        <begin position="30"/>
        <end position="142"/>
    </location>
</feature>
<evidence type="ECO:0000256" key="2">
    <source>
        <dbReference type="ARBA" id="ARBA00022617"/>
    </source>
</evidence>
<sequence>MSPRKRRRVQLVALGAVLLAAASGLIIVGIGQGGQFFRLPSEIVENPPAEGQTIRLGGLVKEGTWERGDVHFFTVTDTEADIRVTFTGIVPDLFAEGEDTIVTGRMDGELFRADEVLAKHDEEYRPKELTDAFEERGIELTN</sequence>
<dbReference type="PANTHER" id="PTHR34128">
    <property type="entry name" value="CYTOCHROME C-TYPE BIOGENESIS PROTEIN CCME HOMOLOG, MITOCHONDRIAL"/>
    <property type="match status" value="1"/>
</dbReference>
<keyword evidence="4 10" id="KW-0479">Metal-binding</keyword>